<proteinExistence type="predicted"/>
<organism evidence="1 2">
    <name type="scientific">Vreelandella sedimenti</name>
    <dbReference type="NCBI Taxonomy" id="2729618"/>
    <lineage>
        <taxon>Bacteria</taxon>
        <taxon>Pseudomonadati</taxon>
        <taxon>Pseudomonadota</taxon>
        <taxon>Gammaproteobacteria</taxon>
        <taxon>Oceanospirillales</taxon>
        <taxon>Halomonadaceae</taxon>
        <taxon>Vreelandella</taxon>
    </lineage>
</organism>
<name>A0A7Z0SPF9_9GAMM</name>
<reference evidence="1 2" key="1">
    <citation type="submission" date="2020-07" db="EMBL/GenBank/DDBJ databases">
        <title>Halomonas sp. QX-2 draft genome sequence.</title>
        <authorList>
            <person name="Qiu X."/>
        </authorList>
    </citation>
    <scope>NUCLEOTIDE SEQUENCE [LARGE SCALE GENOMIC DNA]</scope>
    <source>
        <strain evidence="1 2">QX-2</strain>
    </source>
</reference>
<dbReference type="RefSeq" id="WP_180094504.1">
    <property type="nucleotide sequence ID" value="NZ_JACCGK010000016.1"/>
</dbReference>
<dbReference type="EMBL" id="JACCGK010000016">
    <property type="protein sequence ID" value="NYT74258.1"/>
    <property type="molecule type" value="Genomic_DNA"/>
</dbReference>
<evidence type="ECO:0000313" key="2">
    <source>
        <dbReference type="Proteomes" id="UP000520876"/>
    </source>
</evidence>
<sequence length="103" mass="11523">MSEAQATWRITPEQQAQQALEAWRATTVASAFQAHQALDDFSLIDQVEALLDDPATATKARRAWRMATEFRRLSPTVLELAGVLGLTDEQLDELFRHALTIEA</sequence>
<evidence type="ECO:0000313" key="1">
    <source>
        <dbReference type="EMBL" id="NYT74258.1"/>
    </source>
</evidence>
<dbReference type="AlphaFoldDB" id="A0A7Z0SPF9"/>
<accession>A0A7Z0SPF9</accession>
<protein>
    <submittedName>
        <fullName evidence="1">Uncharacterized protein</fullName>
    </submittedName>
</protein>
<keyword evidence="2" id="KW-1185">Reference proteome</keyword>
<dbReference type="Proteomes" id="UP000520876">
    <property type="component" value="Unassembled WGS sequence"/>
</dbReference>
<gene>
    <name evidence="1" type="ORF">HZU72_17750</name>
</gene>
<comment type="caution">
    <text evidence="1">The sequence shown here is derived from an EMBL/GenBank/DDBJ whole genome shotgun (WGS) entry which is preliminary data.</text>
</comment>